<accession>A0A8E0RYG6</accession>
<dbReference type="GO" id="GO:0035025">
    <property type="term" value="P:positive regulation of Rho protein signal transduction"/>
    <property type="evidence" value="ECO:0007669"/>
    <property type="project" value="TreeGrafter"/>
</dbReference>
<dbReference type="InterPro" id="IPR035899">
    <property type="entry name" value="DBL_dom_sf"/>
</dbReference>
<dbReference type="PANTHER" id="PTHR46006:SF6">
    <property type="entry name" value="INTERSECTIN-2 ISOFORM X1"/>
    <property type="match status" value="1"/>
</dbReference>
<dbReference type="CDD" id="cd00160">
    <property type="entry name" value="RhoGEF"/>
    <property type="match status" value="1"/>
</dbReference>
<sequence length="506" mass="57731">MRKSMLLTELQVNRIFLNWSELLTLSKELLGLFSARVDTFKQACNTQTVAPEICIGDILVQQFPKFRAYRMYCARQTTAAESLQTYLKENPRLQQLVRLWELNTRTKRLPLSTYLLKPMQRLTKYKLLVDRILENTPQSHADFGSLTKAQGLISDALDSTNTAVGTKLLDRRIDWLRSHLLGGDTVALDWLITSSKRSSAERLHLLFYGTVFKIKSNRELVGFLFNRYFLLTSPNFSLGGRLFEFPVSSSNEQTNLTFTVYRQPIPLSEIFVTSGTMNDSGGKLFNSLSNLPASNRTQSPNSNSTTAISKKFGTSSHDLSENVHLLFSLFRSSKPQDPFLTLRAYNAAERDRWVMHLWNAIRKCAGQTDVGQPQRDQTISGISNTRSILVKIIQFWTNSNAPMEIRFECAIDQQPRQSCTTKSEHDQFAKTNKPTMRFPFDAKSSRKLRIWAWDQLSWPQELQLGYVELVLATINDWNSTGSTMRRLVFSNSSCNLQAEVSLQVAT</sequence>
<evidence type="ECO:0000256" key="1">
    <source>
        <dbReference type="ARBA" id="ARBA00004496"/>
    </source>
</evidence>
<reference evidence="4" key="1">
    <citation type="submission" date="2019-05" db="EMBL/GenBank/DDBJ databases">
        <title>Annotation for the trematode Fasciolopsis buski.</title>
        <authorList>
            <person name="Choi Y.-J."/>
        </authorList>
    </citation>
    <scope>NUCLEOTIDE SEQUENCE</scope>
    <source>
        <strain evidence="4">HT</strain>
        <tissue evidence="4">Whole worm</tissue>
    </source>
</reference>
<keyword evidence="2" id="KW-0963">Cytoplasm</keyword>
<dbReference type="InterPro" id="IPR001849">
    <property type="entry name" value="PH_domain"/>
</dbReference>
<dbReference type="Pfam" id="PF16652">
    <property type="entry name" value="PH_13"/>
    <property type="match status" value="1"/>
</dbReference>
<keyword evidence="5" id="KW-1185">Reference proteome</keyword>
<gene>
    <name evidence="4" type="ORF">FBUS_05545</name>
</gene>
<evidence type="ECO:0000259" key="3">
    <source>
        <dbReference type="PROSITE" id="PS50010"/>
    </source>
</evidence>
<dbReference type="SUPFAM" id="SSF48065">
    <property type="entry name" value="DBL homology domain (DH-domain)"/>
    <property type="match status" value="1"/>
</dbReference>
<dbReference type="Gene3D" id="2.30.29.30">
    <property type="entry name" value="Pleckstrin-homology domain (PH domain)/Phosphotyrosine-binding domain (PTB)"/>
    <property type="match status" value="1"/>
</dbReference>
<dbReference type="InterPro" id="IPR051480">
    <property type="entry name" value="Endocytic_GEF_Adapter"/>
</dbReference>
<dbReference type="SMART" id="SM00325">
    <property type="entry name" value="RhoGEF"/>
    <property type="match status" value="1"/>
</dbReference>
<dbReference type="PROSITE" id="PS50010">
    <property type="entry name" value="DH_2"/>
    <property type="match status" value="1"/>
</dbReference>
<dbReference type="GO" id="GO:0005737">
    <property type="term" value="C:cytoplasm"/>
    <property type="evidence" value="ECO:0007669"/>
    <property type="project" value="UniProtKB-SubCell"/>
</dbReference>
<dbReference type="SUPFAM" id="SSF50729">
    <property type="entry name" value="PH domain-like"/>
    <property type="match status" value="1"/>
</dbReference>
<dbReference type="InterPro" id="IPR011993">
    <property type="entry name" value="PH-like_dom_sf"/>
</dbReference>
<comment type="caution">
    <text evidence="4">The sequence shown here is derived from an EMBL/GenBank/DDBJ whole genome shotgun (WGS) entry which is preliminary data.</text>
</comment>
<evidence type="ECO:0000313" key="4">
    <source>
        <dbReference type="EMBL" id="KAA0197002.1"/>
    </source>
</evidence>
<name>A0A8E0RYG6_9TREM</name>
<dbReference type="GO" id="GO:0005085">
    <property type="term" value="F:guanyl-nucleotide exchange factor activity"/>
    <property type="evidence" value="ECO:0007669"/>
    <property type="project" value="InterPro"/>
</dbReference>
<dbReference type="Proteomes" id="UP000728185">
    <property type="component" value="Unassembled WGS sequence"/>
</dbReference>
<evidence type="ECO:0000256" key="2">
    <source>
        <dbReference type="ARBA" id="ARBA00022490"/>
    </source>
</evidence>
<comment type="subcellular location">
    <subcellularLocation>
        <location evidence="1">Cytoplasm</location>
    </subcellularLocation>
</comment>
<dbReference type="Pfam" id="PF00621">
    <property type="entry name" value="RhoGEF"/>
    <property type="match status" value="1"/>
</dbReference>
<dbReference type="OrthoDB" id="2015333at2759"/>
<dbReference type="Gene3D" id="1.20.900.10">
    <property type="entry name" value="Dbl homology (DH) domain"/>
    <property type="match status" value="1"/>
</dbReference>
<dbReference type="PANTHER" id="PTHR46006">
    <property type="entry name" value="RHO GUANINE NUCLEOTIDE EXCHANGE FACTOR AT 64C, ISOFORM A"/>
    <property type="match status" value="1"/>
</dbReference>
<dbReference type="EMBL" id="LUCM01002686">
    <property type="protein sequence ID" value="KAA0197002.1"/>
    <property type="molecule type" value="Genomic_DNA"/>
</dbReference>
<protein>
    <recommendedName>
        <fullName evidence="3">DH domain-containing protein</fullName>
    </recommendedName>
</protein>
<proteinExistence type="predicted"/>
<dbReference type="SMART" id="SM00233">
    <property type="entry name" value="PH"/>
    <property type="match status" value="1"/>
</dbReference>
<evidence type="ECO:0000313" key="5">
    <source>
        <dbReference type="Proteomes" id="UP000728185"/>
    </source>
</evidence>
<dbReference type="InterPro" id="IPR000219">
    <property type="entry name" value="DH_dom"/>
</dbReference>
<organism evidence="4 5">
    <name type="scientific">Fasciolopsis buskii</name>
    <dbReference type="NCBI Taxonomy" id="27845"/>
    <lineage>
        <taxon>Eukaryota</taxon>
        <taxon>Metazoa</taxon>
        <taxon>Spiralia</taxon>
        <taxon>Lophotrochozoa</taxon>
        <taxon>Platyhelminthes</taxon>
        <taxon>Trematoda</taxon>
        <taxon>Digenea</taxon>
        <taxon>Plagiorchiida</taxon>
        <taxon>Echinostomata</taxon>
        <taxon>Echinostomatoidea</taxon>
        <taxon>Fasciolidae</taxon>
        <taxon>Fasciolopsis</taxon>
    </lineage>
</organism>
<dbReference type="AlphaFoldDB" id="A0A8E0RYG6"/>
<feature type="domain" description="DH" evidence="3">
    <location>
        <begin position="1"/>
        <end position="163"/>
    </location>
</feature>